<name>A0A437LWC7_9SPHN</name>
<dbReference type="GO" id="GO:0004722">
    <property type="term" value="F:protein serine/threonine phosphatase activity"/>
    <property type="evidence" value="ECO:0007669"/>
    <property type="project" value="InterPro"/>
</dbReference>
<dbReference type="Pfam" id="PF00481">
    <property type="entry name" value="PP2C"/>
    <property type="match status" value="1"/>
</dbReference>
<dbReference type="Gene3D" id="3.60.40.10">
    <property type="entry name" value="PPM-type phosphatase domain"/>
    <property type="match status" value="1"/>
</dbReference>
<proteinExistence type="predicted"/>
<dbReference type="EMBL" id="SACN01000004">
    <property type="protein sequence ID" value="RVT89693.1"/>
    <property type="molecule type" value="Genomic_DNA"/>
</dbReference>
<reference evidence="2 3" key="1">
    <citation type="submission" date="2019-01" db="EMBL/GenBank/DDBJ databases">
        <authorList>
            <person name="Chen W.-M."/>
        </authorList>
    </citation>
    <scope>NUCLEOTIDE SEQUENCE [LARGE SCALE GENOMIC DNA]</scope>
    <source>
        <strain evidence="2 3">CCP-7</strain>
    </source>
</reference>
<dbReference type="PANTHER" id="PTHR13832">
    <property type="entry name" value="PROTEIN PHOSPHATASE 2C"/>
    <property type="match status" value="1"/>
</dbReference>
<evidence type="ECO:0000313" key="2">
    <source>
        <dbReference type="EMBL" id="RVT89693.1"/>
    </source>
</evidence>
<comment type="caution">
    <text evidence="2">The sequence shown here is derived from an EMBL/GenBank/DDBJ whole genome shotgun (WGS) entry which is preliminary data.</text>
</comment>
<dbReference type="OrthoDB" id="9801841at2"/>
<organism evidence="2 3">
    <name type="scientific">Sphingomonas crocodyli</name>
    <dbReference type="NCBI Taxonomy" id="1979270"/>
    <lineage>
        <taxon>Bacteria</taxon>
        <taxon>Pseudomonadati</taxon>
        <taxon>Pseudomonadota</taxon>
        <taxon>Alphaproteobacteria</taxon>
        <taxon>Sphingomonadales</taxon>
        <taxon>Sphingomonadaceae</taxon>
        <taxon>Sphingomonas</taxon>
    </lineage>
</organism>
<dbReference type="CDD" id="cd00143">
    <property type="entry name" value="PP2Cc"/>
    <property type="match status" value="1"/>
</dbReference>
<feature type="domain" description="PPM-type phosphatase" evidence="1">
    <location>
        <begin position="7"/>
        <end position="236"/>
    </location>
</feature>
<sequence length="249" mass="26253">MGAFRIDTGARTDTGRVRAHNEDSYCARGDIGLWAVADGMGGHESGDWASATTIAALEAVPAAAFDTLIESVSDAIYGANAKIFAESQKRGSQMGTTVVALAMLGDRFGIFWAGDSRAYLLREGQLVQLTVDHTQVQMMLDRGLIKPEEAAVHPMRHVLARAIGVDGGMEIDAFVDEVVPGDIFLLCSDGLTGVVDDHEIEDVMRGGGSSRIADQLVSMTLDRGAPDNVTVCVVGVTADELALGGEASR</sequence>
<protein>
    <submittedName>
        <fullName evidence="2">Serine/threonine-protein phosphatase</fullName>
    </submittedName>
</protein>
<accession>A0A437LWC7</accession>
<dbReference type="SUPFAM" id="SSF81606">
    <property type="entry name" value="PP2C-like"/>
    <property type="match status" value="1"/>
</dbReference>
<evidence type="ECO:0000259" key="1">
    <source>
        <dbReference type="PROSITE" id="PS51746"/>
    </source>
</evidence>
<dbReference type="InterPro" id="IPR015655">
    <property type="entry name" value="PP2C"/>
</dbReference>
<dbReference type="Proteomes" id="UP000282971">
    <property type="component" value="Unassembled WGS sequence"/>
</dbReference>
<dbReference type="PROSITE" id="PS51746">
    <property type="entry name" value="PPM_2"/>
    <property type="match status" value="1"/>
</dbReference>
<dbReference type="PANTHER" id="PTHR13832:SF827">
    <property type="entry name" value="PROTEIN PHOSPHATASE 1L"/>
    <property type="match status" value="1"/>
</dbReference>
<dbReference type="SMART" id="SM00331">
    <property type="entry name" value="PP2C_SIG"/>
    <property type="match status" value="1"/>
</dbReference>
<keyword evidence="3" id="KW-1185">Reference proteome</keyword>
<gene>
    <name evidence="2" type="ORF">EOD43_20130</name>
</gene>
<dbReference type="RefSeq" id="WP_127745857.1">
    <property type="nucleotide sequence ID" value="NZ_SACN01000004.1"/>
</dbReference>
<evidence type="ECO:0000313" key="3">
    <source>
        <dbReference type="Proteomes" id="UP000282971"/>
    </source>
</evidence>
<dbReference type="InterPro" id="IPR001932">
    <property type="entry name" value="PPM-type_phosphatase-like_dom"/>
</dbReference>
<dbReference type="AlphaFoldDB" id="A0A437LWC7"/>
<dbReference type="InterPro" id="IPR036457">
    <property type="entry name" value="PPM-type-like_dom_sf"/>
</dbReference>
<dbReference type="SMART" id="SM00332">
    <property type="entry name" value="PP2Cc"/>
    <property type="match status" value="1"/>
</dbReference>